<comment type="caution">
    <text evidence="1">The sequence shown here is derived from an EMBL/GenBank/DDBJ whole genome shotgun (WGS) entry which is preliminary data.</text>
</comment>
<dbReference type="AlphaFoldDB" id="A0A9P3LDM0"/>
<proteinExistence type="predicted"/>
<evidence type="ECO:0000313" key="1">
    <source>
        <dbReference type="EMBL" id="GJE90508.1"/>
    </source>
</evidence>
<organism evidence="1 2">
    <name type="scientific">Phanerochaete sordida</name>
    <dbReference type="NCBI Taxonomy" id="48140"/>
    <lineage>
        <taxon>Eukaryota</taxon>
        <taxon>Fungi</taxon>
        <taxon>Dikarya</taxon>
        <taxon>Basidiomycota</taxon>
        <taxon>Agaricomycotina</taxon>
        <taxon>Agaricomycetes</taxon>
        <taxon>Polyporales</taxon>
        <taxon>Phanerochaetaceae</taxon>
        <taxon>Phanerochaete</taxon>
    </lineage>
</organism>
<reference evidence="1 2" key="1">
    <citation type="submission" date="2021-08" db="EMBL/GenBank/DDBJ databases">
        <title>Draft Genome Sequence of Phanerochaete sordida strain YK-624.</title>
        <authorList>
            <person name="Mori T."/>
            <person name="Dohra H."/>
            <person name="Suzuki T."/>
            <person name="Kawagishi H."/>
            <person name="Hirai H."/>
        </authorList>
    </citation>
    <scope>NUCLEOTIDE SEQUENCE [LARGE SCALE GENOMIC DNA]</scope>
    <source>
        <strain evidence="1 2">YK-624</strain>
    </source>
</reference>
<dbReference type="EMBL" id="BPQB01000017">
    <property type="protein sequence ID" value="GJE90508.1"/>
    <property type="molecule type" value="Genomic_DNA"/>
</dbReference>
<name>A0A9P3LDM0_9APHY</name>
<dbReference type="Proteomes" id="UP000703269">
    <property type="component" value="Unassembled WGS sequence"/>
</dbReference>
<sequence>MNVNGEGMYRGATIYLQQWHSSFCTNAKRGEQRIWKFCGSAEPKSAAVVCSAPVNDRYSEFPRQPLVELAAMKGGSGQVLVHFRNSSPNRWIERRGRTCHQRRSA</sequence>
<accession>A0A9P3LDM0</accession>
<protein>
    <submittedName>
        <fullName evidence="1">Uncharacterized protein</fullName>
    </submittedName>
</protein>
<evidence type="ECO:0000313" key="2">
    <source>
        <dbReference type="Proteomes" id="UP000703269"/>
    </source>
</evidence>
<gene>
    <name evidence="1" type="ORF">PsYK624_066480</name>
</gene>
<keyword evidence="2" id="KW-1185">Reference proteome</keyword>